<protein>
    <recommendedName>
        <fullName evidence="3">Phosphoenolpyruvate carboxykinase</fullName>
    </recommendedName>
</protein>
<proteinExistence type="predicted"/>
<dbReference type="OrthoDB" id="7052199at2"/>
<accession>A0A498R663</accession>
<dbReference type="Proteomes" id="UP000277811">
    <property type="component" value="Unassembled WGS sequence"/>
</dbReference>
<name>A0A498R663_9FIRM</name>
<gene>
    <name evidence="1" type="ORF">LUCI_1581</name>
</gene>
<evidence type="ECO:0000313" key="1">
    <source>
        <dbReference type="EMBL" id="VBB06350.1"/>
    </source>
</evidence>
<dbReference type="EMBL" id="UPPP01000063">
    <property type="protein sequence ID" value="VBB06350.1"/>
    <property type="molecule type" value="Genomic_DNA"/>
</dbReference>
<dbReference type="SUPFAM" id="SSF53795">
    <property type="entry name" value="PEP carboxykinase-like"/>
    <property type="match status" value="1"/>
</dbReference>
<dbReference type="RefSeq" id="WP_122627303.1">
    <property type="nucleotide sequence ID" value="NZ_UPPP01000063.1"/>
</dbReference>
<evidence type="ECO:0000313" key="2">
    <source>
        <dbReference type="Proteomes" id="UP000277811"/>
    </source>
</evidence>
<reference evidence="1 2" key="1">
    <citation type="submission" date="2018-06" db="EMBL/GenBank/DDBJ databases">
        <authorList>
            <person name="Strepis N."/>
        </authorList>
    </citation>
    <scope>NUCLEOTIDE SEQUENCE [LARGE SCALE GENOMIC DNA]</scope>
    <source>
        <strain evidence="1">LUCI</strain>
    </source>
</reference>
<evidence type="ECO:0008006" key="3">
    <source>
        <dbReference type="Google" id="ProtNLM"/>
    </source>
</evidence>
<organism evidence="1 2">
    <name type="scientific">Lucifera butyrica</name>
    <dbReference type="NCBI Taxonomy" id="1351585"/>
    <lineage>
        <taxon>Bacteria</taxon>
        <taxon>Bacillati</taxon>
        <taxon>Bacillota</taxon>
        <taxon>Negativicutes</taxon>
        <taxon>Veillonellales</taxon>
        <taxon>Veillonellaceae</taxon>
        <taxon>Lucifera</taxon>
    </lineage>
</organism>
<sequence>MNIISSKIFEGKITIRLKDRVCETSEELLSSDLFAKVLKLAVKELEQRDSIMLDIFEDKSKIRNEDISLLIETFQFLYKMPIHLVPNVVEGSRPFLRNPYLLNDFLQYLYNFWRHFNRFIICNSNGDMLDKRPYRTFHSTIEQLGHLVRKTYRDLQDNITGNHPNVYRQVVAGAEIATVCITKNLVFPGGAYEKLRNIPVIRQVLLYPPLVLNPPMNKRKGKFERVGRNPLELIDIKDDEWLCYPAKVGPLVIYIYFQERFFELGFSMANLFDIADDKDLERKPNAVFLFGTPGDAIDSLAPLPTVFYDDEENDLLVGAIPNRDEFGYFGYLKKMALTLHNIRMMKSGKLPFHGALFRIVLRGDKEATVLVMGDTGAGKSETLEAFRVLGAETIRDIIIIADDMGSLGIDEAGNIIGYGTEVGAYVRLDDLQPGYAFGQIDRMIIMNPNQTNARIVLPVTSPGNVLKGHKIDFVLYCNNYEEIDEEHPVIERFASAEEALQVFRAGAVMSKGTTAATGLVHSYFANVFGPPQYRQLHDELAKKYFDAFMAQGLFIGQMRTRLGIPGWERNGPEASAKELLKQIQNR</sequence>
<dbReference type="AlphaFoldDB" id="A0A498R663"/>
<keyword evidence="2" id="KW-1185">Reference proteome</keyword>